<comment type="caution">
    <text evidence="2">The sequence shown here is derived from an EMBL/GenBank/DDBJ whole genome shotgun (WGS) entry which is preliminary data.</text>
</comment>
<keyword evidence="1" id="KW-1133">Transmembrane helix</keyword>
<feature type="transmembrane region" description="Helical" evidence="1">
    <location>
        <begin position="6"/>
        <end position="25"/>
    </location>
</feature>
<dbReference type="EMBL" id="NMTZ01000004">
    <property type="protein sequence ID" value="PDX85008.1"/>
    <property type="molecule type" value="Genomic_DNA"/>
</dbReference>
<keyword evidence="1" id="KW-0812">Transmembrane</keyword>
<evidence type="ECO:0000313" key="3">
    <source>
        <dbReference type="Proteomes" id="UP000220480"/>
    </source>
</evidence>
<reference evidence="2 3" key="1">
    <citation type="journal article" date="2017" name="Front. Microbiol.">
        <title>New Insights into the Diversity of the Genus Faecalibacterium.</title>
        <authorList>
            <person name="Benevides L."/>
            <person name="Burman S."/>
            <person name="Martin R."/>
            <person name="Robert V."/>
            <person name="Thomas M."/>
            <person name="Miquel S."/>
            <person name="Chain F."/>
            <person name="Sokol H."/>
            <person name="Bermudez-Humaran L.G."/>
            <person name="Morrison M."/>
            <person name="Langella P."/>
            <person name="Azevedo V.A."/>
            <person name="Chatel J.M."/>
            <person name="Soares S."/>
        </authorList>
    </citation>
    <scope>NUCLEOTIDE SEQUENCE [LARGE SCALE GENOMIC DNA]</scope>
    <source>
        <strain evidence="2 3">CNCM I 4644</strain>
    </source>
</reference>
<keyword evidence="1" id="KW-0472">Membrane</keyword>
<evidence type="ECO:0000256" key="1">
    <source>
        <dbReference type="SAM" id="Phobius"/>
    </source>
</evidence>
<dbReference type="AlphaFoldDB" id="A0A2A7B130"/>
<dbReference type="Proteomes" id="UP000220480">
    <property type="component" value="Unassembled WGS sequence"/>
</dbReference>
<organism evidence="2 3">
    <name type="scientific">Faecalibacterium prausnitzii</name>
    <dbReference type="NCBI Taxonomy" id="853"/>
    <lineage>
        <taxon>Bacteria</taxon>
        <taxon>Bacillati</taxon>
        <taxon>Bacillota</taxon>
        <taxon>Clostridia</taxon>
        <taxon>Eubacteriales</taxon>
        <taxon>Oscillospiraceae</taxon>
        <taxon>Faecalibacterium</taxon>
    </lineage>
</organism>
<accession>A0A2A7B130</accession>
<protein>
    <submittedName>
        <fullName evidence="2">Uncharacterized protein</fullName>
    </submittedName>
</protein>
<proteinExistence type="predicted"/>
<dbReference type="RefSeq" id="WP_097778745.1">
    <property type="nucleotide sequence ID" value="NZ_NMTZ01000004.1"/>
</dbReference>
<evidence type="ECO:0000313" key="2">
    <source>
        <dbReference type="EMBL" id="PDX85008.1"/>
    </source>
</evidence>
<gene>
    <name evidence="2" type="ORF">CGS59_02240</name>
</gene>
<name>A0A2A7B130_9FIRM</name>
<sequence>MKARIVRYGFIGVVAVLIILCGMKFSNMYKDYQKFQFNQEQIDTQVSVLMSMLFSDLYYSDPIDLGETKEHADELSVLLQVTSYDEIPHFNDIANKLIEISKNVESRPAFSEQTIELFQSFIYNLGKPLSDDIDTLSTSLYESIMSESVEG</sequence>